<organism evidence="2 3">
    <name type="scientific">Talaromyces rugulosus</name>
    <name type="common">Penicillium rugulosum</name>
    <dbReference type="NCBI Taxonomy" id="121627"/>
    <lineage>
        <taxon>Eukaryota</taxon>
        <taxon>Fungi</taxon>
        <taxon>Dikarya</taxon>
        <taxon>Ascomycota</taxon>
        <taxon>Pezizomycotina</taxon>
        <taxon>Eurotiomycetes</taxon>
        <taxon>Eurotiomycetidae</taxon>
        <taxon>Eurotiales</taxon>
        <taxon>Trichocomaceae</taxon>
        <taxon>Talaromyces</taxon>
        <taxon>Talaromyces sect. Islandici</taxon>
    </lineage>
</organism>
<reference evidence="3" key="1">
    <citation type="submission" date="2020-06" db="EMBL/GenBank/DDBJ databases">
        <title>A chromosome-scale genome assembly of Talaromyces rugulosus W13939.</title>
        <authorList>
            <person name="Wang B."/>
            <person name="Guo L."/>
            <person name="Ye K."/>
            <person name="Wang L."/>
        </authorList>
    </citation>
    <scope>NUCLEOTIDE SEQUENCE [LARGE SCALE GENOMIC DNA]</scope>
    <source>
        <strain evidence="3">W13939</strain>
    </source>
</reference>
<dbReference type="GeneID" id="55996579"/>
<name>A0A7H8R6D6_TALRU</name>
<protein>
    <submittedName>
        <fullName evidence="2">Uncharacterized protein</fullName>
    </submittedName>
</protein>
<dbReference type="KEGG" id="trg:TRUGW13939_09095"/>
<gene>
    <name evidence="2" type="ORF">TRUGW13939_09095</name>
</gene>
<feature type="signal peptide" evidence="1">
    <location>
        <begin position="1"/>
        <end position="19"/>
    </location>
</feature>
<dbReference type="RefSeq" id="XP_035348113.1">
    <property type="nucleotide sequence ID" value="XM_035492220.1"/>
</dbReference>
<evidence type="ECO:0000313" key="2">
    <source>
        <dbReference type="EMBL" id="QKX61939.1"/>
    </source>
</evidence>
<keyword evidence="1" id="KW-0732">Signal</keyword>
<evidence type="ECO:0000256" key="1">
    <source>
        <dbReference type="SAM" id="SignalP"/>
    </source>
</evidence>
<feature type="chain" id="PRO_5028927180" evidence="1">
    <location>
        <begin position="20"/>
        <end position="94"/>
    </location>
</feature>
<sequence length="94" mass="10459">MKAFLFAVLLTLLFLQTLAAPVTTNTEDATTIHKKEHNPRNSHGYMVIRRGNIMPRVRKLLPFLSAFGNFGQSGHKKGGKTPTSKAPACFEWGF</sequence>
<accession>A0A7H8R6D6</accession>
<dbReference type="AlphaFoldDB" id="A0A7H8R6D6"/>
<dbReference type="Proteomes" id="UP000509510">
    <property type="component" value="Chromosome V"/>
</dbReference>
<proteinExistence type="predicted"/>
<evidence type="ECO:0000313" key="3">
    <source>
        <dbReference type="Proteomes" id="UP000509510"/>
    </source>
</evidence>
<dbReference type="EMBL" id="CP055902">
    <property type="protein sequence ID" value="QKX61939.1"/>
    <property type="molecule type" value="Genomic_DNA"/>
</dbReference>
<keyword evidence="3" id="KW-1185">Reference proteome</keyword>